<feature type="region of interest" description="Disordered" evidence="1">
    <location>
        <begin position="25"/>
        <end position="62"/>
    </location>
</feature>
<feature type="compositionally biased region" description="Low complexity" evidence="1">
    <location>
        <begin position="39"/>
        <end position="50"/>
    </location>
</feature>
<gene>
    <name evidence="2" type="ORF">CCUR1050_LOCUS8285</name>
</gene>
<dbReference type="EMBL" id="HBEZ01014992">
    <property type="protein sequence ID" value="CAD8630606.1"/>
    <property type="molecule type" value="Transcribed_RNA"/>
</dbReference>
<sequence length="210" mass="23576">MASSSRSVTSRLRSTCMPCRDLSKSLSVLPDEARPDPRSSLTTSWTTDSLPTEKGKRLGLPSPSRTLLCSTISVPMSSLQSKRSPAYLLSPSNVETITFSRRPGKPRARLFLEDDSDKPPTQDVFAKDVEDRPPLRIESVASTAAPKSHKTHAERIRTANTLIRSCADFRHGRDLPELNFSHELKRARWYAINYLMRMQENAMAQRFVAS</sequence>
<reference evidence="2" key="1">
    <citation type="submission" date="2021-01" db="EMBL/GenBank/DDBJ databases">
        <authorList>
            <person name="Corre E."/>
            <person name="Pelletier E."/>
            <person name="Niang G."/>
            <person name="Scheremetjew M."/>
            <person name="Finn R."/>
            <person name="Kale V."/>
            <person name="Holt S."/>
            <person name="Cochrane G."/>
            <person name="Meng A."/>
            <person name="Brown T."/>
            <person name="Cohen L."/>
        </authorList>
    </citation>
    <scope>NUCLEOTIDE SEQUENCE</scope>
    <source>
        <strain evidence="2">CCAP979/52</strain>
    </source>
</reference>
<accession>A0A7S0QHD5</accession>
<proteinExistence type="predicted"/>
<protein>
    <submittedName>
        <fullName evidence="2">Uncharacterized protein</fullName>
    </submittedName>
</protein>
<evidence type="ECO:0000313" key="2">
    <source>
        <dbReference type="EMBL" id="CAD8630606.1"/>
    </source>
</evidence>
<evidence type="ECO:0000256" key="1">
    <source>
        <dbReference type="SAM" id="MobiDB-lite"/>
    </source>
</evidence>
<dbReference type="AlphaFoldDB" id="A0A7S0QHD5"/>
<name>A0A7S0QHD5_9CRYP</name>
<organism evidence="2">
    <name type="scientific">Cryptomonas curvata</name>
    <dbReference type="NCBI Taxonomy" id="233186"/>
    <lineage>
        <taxon>Eukaryota</taxon>
        <taxon>Cryptophyceae</taxon>
        <taxon>Cryptomonadales</taxon>
        <taxon>Cryptomonadaceae</taxon>
        <taxon>Cryptomonas</taxon>
    </lineage>
</organism>